<dbReference type="EMBL" id="RCHU02000001">
    <property type="protein sequence ID" value="KAL3612193.1"/>
    <property type="molecule type" value="Genomic_DNA"/>
</dbReference>
<name>A0ACC4D448_POPAL</name>
<comment type="caution">
    <text evidence="1">The sequence shown here is derived from an EMBL/GenBank/DDBJ whole genome shotgun (WGS) entry which is preliminary data.</text>
</comment>
<organism evidence="1 2">
    <name type="scientific">Populus alba</name>
    <name type="common">White poplar</name>
    <dbReference type="NCBI Taxonomy" id="43335"/>
    <lineage>
        <taxon>Eukaryota</taxon>
        <taxon>Viridiplantae</taxon>
        <taxon>Streptophyta</taxon>
        <taxon>Embryophyta</taxon>
        <taxon>Tracheophyta</taxon>
        <taxon>Spermatophyta</taxon>
        <taxon>Magnoliopsida</taxon>
        <taxon>eudicotyledons</taxon>
        <taxon>Gunneridae</taxon>
        <taxon>Pentapetalae</taxon>
        <taxon>rosids</taxon>
        <taxon>fabids</taxon>
        <taxon>Malpighiales</taxon>
        <taxon>Salicaceae</taxon>
        <taxon>Saliceae</taxon>
        <taxon>Populus</taxon>
    </lineage>
</organism>
<reference evidence="1 2" key="1">
    <citation type="journal article" date="2024" name="Plant Biotechnol. J.">
        <title>Genome and CRISPR/Cas9 system of a widespread forest tree (Populus alba) in the world.</title>
        <authorList>
            <person name="Liu Y.J."/>
            <person name="Jiang P.F."/>
            <person name="Han X.M."/>
            <person name="Li X.Y."/>
            <person name="Wang H.M."/>
            <person name="Wang Y.J."/>
            <person name="Wang X.X."/>
            <person name="Zeng Q.Y."/>
        </authorList>
    </citation>
    <scope>NUCLEOTIDE SEQUENCE [LARGE SCALE GENOMIC DNA]</scope>
    <source>
        <strain evidence="2">cv. PAL-ZL1</strain>
    </source>
</reference>
<evidence type="ECO:0000313" key="2">
    <source>
        <dbReference type="Proteomes" id="UP000309997"/>
    </source>
</evidence>
<gene>
    <name evidence="1" type="ORF">D5086_003213</name>
</gene>
<protein>
    <submittedName>
        <fullName evidence="1">Uncharacterized protein</fullName>
    </submittedName>
</protein>
<keyword evidence="2" id="KW-1185">Reference proteome</keyword>
<dbReference type="Proteomes" id="UP000309997">
    <property type="component" value="Unassembled WGS sequence"/>
</dbReference>
<sequence length="220" mass="24542">MKDAIPTDLVAMGNAQVAGDLCLPISSGLHRPVAIEIHDHQRLMDSSQHHTTLTIDDQQEDDEWDTDGFVIPSLGIEDTYQTKPDASEVETLKPPPPKAKIDENIYLGPHGAPPSQSKQQELNSSGRKQRFKHKLKEADKKVSRTGGENKLENLRELVGGGKVTENIAKGSSSDWLDPHCNESQFEKCPQSEFPEIMYLTVILRVNYLALIVLQEYHHGN</sequence>
<evidence type="ECO:0000313" key="1">
    <source>
        <dbReference type="EMBL" id="KAL3612193.1"/>
    </source>
</evidence>
<proteinExistence type="predicted"/>
<accession>A0ACC4D448</accession>